<feature type="domain" description="High potential iron-sulfur proteins family profile" evidence="9">
    <location>
        <begin position="18"/>
        <end position="95"/>
    </location>
</feature>
<accession>A0ABU5DBA5</accession>
<gene>
    <name evidence="10" type="ORF">SNE35_01220</name>
</gene>
<sequence>MRRRGFIGLALAAGPAFAQRGAHVEESDEQAVALNYRHETASVDKAKFPRHDAGQRCSNCSFWQGKPEDAWAGCAMFGRKHIANAGWCQAWSKQP</sequence>
<dbReference type="InterPro" id="IPR000170">
    <property type="entry name" value="High_potential_FeS_prot"/>
</dbReference>
<feature type="chain" id="PRO_5047495118" description="High-potential iron-sulfur protein" evidence="8">
    <location>
        <begin position="19"/>
        <end position="95"/>
    </location>
</feature>
<evidence type="ECO:0000256" key="3">
    <source>
        <dbReference type="ARBA" id="ARBA00022723"/>
    </source>
</evidence>
<dbReference type="EMBL" id="JAXCLA010000001">
    <property type="protein sequence ID" value="MDY0743101.1"/>
    <property type="molecule type" value="Genomic_DNA"/>
</dbReference>
<comment type="similarity">
    <text evidence="7">Belongs to the high-potential iron-sulfur protein (HiPIP) family.</text>
</comment>
<dbReference type="Pfam" id="PF01355">
    <property type="entry name" value="HIPIP"/>
    <property type="match status" value="1"/>
</dbReference>
<protein>
    <recommendedName>
        <fullName evidence="7">High-potential iron-sulfur protein</fullName>
        <shortName evidence="7">HiPIP</shortName>
    </recommendedName>
</protein>
<evidence type="ECO:0000256" key="7">
    <source>
        <dbReference type="RuleBase" id="RU000620"/>
    </source>
</evidence>
<evidence type="ECO:0000256" key="8">
    <source>
        <dbReference type="SAM" id="SignalP"/>
    </source>
</evidence>
<comment type="subunit">
    <text evidence="7">Homodimer.</text>
</comment>
<reference evidence="10 11" key="1">
    <citation type="submission" date="2023-11" db="EMBL/GenBank/DDBJ databases">
        <title>Paucibacter sp. nov., isolated from fresh soil in Korea.</title>
        <authorList>
            <person name="Le N.T.T."/>
        </authorList>
    </citation>
    <scope>NUCLEOTIDE SEQUENCE [LARGE SCALE GENOMIC DNA]</scope>
    <source>
        <strain evidence="10 11">R3-3</strain>
    </source>
</reference>
<evidence type="ECO:0000256" key="6">
    <source>
        <dbReference type="ARBA" id="ARBA00023014"/>
    </source>
</evidence>
<dbReference type="Proteomes" id="UP001285263">
    <property type="component" value="Unassembled WGS sequence"/>
</dbReference>
<evidence type="ECO:0000313" key="11">
    <source>
        <dbReference type="Proteomes" id="UP001285263"/>
    </source>
</evidence>
<comment type="caution">
    <text evidence="10">The sequence shown here is derived from an EMBL/GenBank/DDBJ whole genome shotgun (WGS) entry which is preliminary data.</text>
</comment>
<keyword evidence="1 7" id="KW-0813">Transport</keyword>
<name>A0ABU5DBA5_9BURK</name>
<evidence type="ECO:0000256" key="1">
    <source>
        <dbReference type="ARBA" id="ARBA00022448"/>
    </source>
</evidence>
<evidence type="ECO:0000256" key="2">
    <source>
        <dbReference type="ARBA" id="ARBA00022485"/>
    </source>
</evidence>
<keyword evidence="2 7" id="KW-0004">4Fe-4S</keyword>
<evidence type="ECO:0000313" key="10">
    <source>
        <dbReference type="EMBL" id="MDY0743101.1"/>
    </source>
</evidence>
<evidence type="ECO:0000256" key="4">
    <source>
        <dbReference type="ARBA" id="ARBA00022982"/>
    </source>
</evidence>
<comment type="function">
    <text evidence="7">Specific class of high-redox-potential 4Fe-4S ferredoxins. Functions in anaerobic electron transport in most purple and in some other photosynthetic bacteria and in at least one genus (Paracoccus) of halophilic, denitrifying bacteria.</text>
</comment>
<keyword evidence="4 7" id="KW-0249">Electron transport</keyword>
<feature type="signal peptide" evidence="8">
    <location>
        <begin position="1"/>
        <end position="18"/>
    </location>
</feature>
<dbReference type="Gene3D" id="4.10.490.10">
    <property type="entry name" value="High potential iron-sulphur protein"/>
    <property type="match status" value="1"/>
</dbReference>
<dbReference type="InterPro" id="IPR036369">
    <property type="entry name" value="HIPIP_sf"/>
</dbReference>
<dbReference type="RefSeq" id="WP_320420940.1">
    <property type="nucleotide sequence ID" value="NZ_JAXCLA010000001.1"/>
</dbReference>
<evidence type="ECO:0000259" key="9">
    <source>
        <dbReference type="PROSITE" id="PS51373"/>
    </source>
</evidence>
<keyword evidence="11" id="KW-1185">Reference proteome</keyword>
<dbReference type="PROSITE" id="PS51373">
    <property type="entry name" value="HIPIP"/>
    <property type="match status" value="1"/>
</dbReference>
<keyword evidence="8" id="KW-0732">Signal</keyword>
<dbReference type="SUPFAM" id="SSF57652">
    <property type="entry name" value="HIPIP (high potential iron protein)"/>
    <property type="match status" value="1"/>
</dbReference>
<evidence type="ECO:0000256" key="5">
    <source>
        <dbReference type="ARBA" id="ARBA00023004"/>
    </source>
</evidence>
<keyword evidence="5 7" id="KW-0408">Iron</keyword>
<keyword evidence="6 7" id="KW-0411">Iron-sulfur</keyword>
<proteinExistence type="inferred from homology"/>
<organism evidence="10 11">
    <name type="scientific">Roseateles agri</name>
    <dbReference type="NCBI Taxonomy" id="3098619"/>
    <lineage>
        <taxon>Bacteria</taxon>
        <taxon>Pseudomonadati</taxon>
        <taxon>Pseudomonadota</taxon>
        <taxon>Betaproteobacteria</taxon>
        <taxon>Burkholderiales</taxon>
        <taxon>Sphaerotilaceae</taxon>
        <taxon>Roseateles</taxon>
    </lineage>
</organism>
<keyword evidence="3 7" id="KW-0479">Metal-binding</keyword>